<accession>A0A0H2RG50</accession>
<dbReference type="EMBL" id="KQ086089">
    <property type="protein sequence ID" value="KLO08498.1"/>
    <property type="molecule type" value="Genomic_DNA"/>
</dbReference>
<name>A0A0H2RG50_9AGAM</name>
<protein>
    <submittedName>
        <fullName evidence="1">Uncharacterized protein</fullName>
    </submittedName>
</protein>
<gene>
    <name evidence="1" type="ORF">SCHPADRAFT_1000911</name>
</gene>
<dbReference type="InParanoid" id="A0A0H2RG50"/>
<evidence type="ECO:0000313" key="1">
    <source>
        <dbReference type="EMBL" id="KLO08498.1"/>
    </source>
</evidence>
<dbReference type="Proteomes" id="UP000053477">
    <property type="component" value="Unassembled WGS sequence"/>
</dbReference>
<feature type="non-terminal residue" evidence="1">
    <location>
        <position position="98"/>
    </location>
</feature>
<reference evidence="1 2" key="1">
    <citation type="submission" date="2015-04" db="EMBL/GenBank/DDBJ databases">
        <title>Complete genome sequence of Schizopora paradoxa KUC8140, a cosmopolitan wood degrader in East Asia.</title>
        <authorList>
            <consortium name="DOE Joint Genome Institute"/>
            <person name="Min B."/>
            <person name="Park H."/>
            <person name="Jang Y."/>
            <person name="Kim J.-J."/>
            <person name="Kim K.H."/>
            <person name="Pangilinan J."/>
            <person name="Lipzen A."/>
            <person name="Riley R."/>
            <person name="Grigoriev I.V."/>
            <person name="Spatafora J.W."/>
            <person name="Choi I.-G."/>
        </authorList>
    </citation>
    <scope>NUCLEOTIDE SEQUENCE [LARGE SCALE GENOMIC DNA]</scope>
    <source>
        <strain evidence="1 2">KUC8140</strain>
    </source>
</reference>
<keyword evidence="2" id="KW-1185">Reference proteome</keyword>
<sequence length="98" mass="10830">MTLQSKEVQDWLRNPRKAIHLAKGGSRRHALAVPTVIDEISEHLRHLALEALLSHCSDDQRSLELAEALLGCIGSLLHDLQNHGALPSLDDWSRGALL</sequence>
<dbReference type="AlphaFoldDB" id="A0A0H2RG50"/>
<proteinExistence type="predicted"/>
<organism evidence="1 2">
    <name type="scientific">Schizopora paradoxa</name>
    <dbReference type="NCBI Taxonomy" id="27342"/>
    <lineage>
        <taxon>Eukaryota</taxon>
        <taxon>Fungi</taxon>
        <taxon>Dikarya</taxon>
        <taxon>Basidiomycota</taxon>
        <taxon>Agaricomycotina</taxon>
        <taxon>Agaricomycetes</taxon>
        <taxon>Hymenochaetales</taxon>
        <taxon>Schizoporaceae</taxon>
        <taxon>Schizopora</taxon>
    </lineage>
</organism>
<evidence type="ECO:0000313" key="2">
    <source>
        <dbReference type="Proteomes" id="UP000053477"/>
    </source>
</evidence>